<sequence length="427" mass="48750">MREALFSASFFILRGRKMKFIHTADLHLDTPFDGIKNDLETPTSLWQTLKNAPYKSFQKIIDQAINQKIDFMLIAGDVFDSKNQSVKALSFFIEQINRLNDAQIPVLLSFGNHDFQPDQGKHFDFPANVFIFPKEVTTHELTLHDGKRVAVTSFSYPSQAVTTDLVQDFPLKGNADYQIGMVHGEIGKDGKDNYAPFTISEMKSKGYDYWALGHIHKRSELNQVPMIEYPGDIQGRHKNEVGEKGYLLVDDQNGHLNKTFVPTSTIIFSPMTIKVDENMDITIVVNKILITLKDQDFTELHLINLTLESQTGEFSEDVSQRNGHDFLISNLQRELSSQYEILNAWIYEIKLKSNSKKEFSNLDQVFWNQAKVEVFSKENIADLAGKLFVDDFIRNEFNSDESANGLMQKSEELIKSEMKGVDTDHAD</sequence>
<dbReference type="AlphaFoldDB" id="A0A5C4TK41"/>
<accession>A0A5C4TK41</accession>
<protein>
    <submittedName>
        <fullName evidence="3">DNA repair exonuclease</fullName>
    </submittedName>
</protein>
<dbReference type="InterPro" id="IPR041796">
    <property type="entry name" value="Mre11_N"/>
</dbReference>
<dbReference type="CDD" id="cd00840">
    <property type="entry name" value="MPP_Mre11_N"/>
    <property type="match status" value="1"/>
</dbReference>
<dbReference type="InterPro" id="IPR014576">
    <property type="entry name" value="Pesterase_YhaO"/>
</dbReference>
<dbReference type="EMBL" id="QFCR01000002">
    <property type="protein sequence ID" value="TNK90974.1"/>
    <property type="molecule type" value="Genomic_DNA"/>
</dbReference>
<dbReference type="InterPro" id="IPR050535">
    <property type="entry name" value="DNA_Repair-Maintenance_Comp"/>
</dbReference>
<dbReference type="GO" id="GO:0004527">
    <property type="term" value="F:exonuclease activity"/>
    <property type="evidence" value="ECO:0007669"/>
    <property type="project" value="UniProtKB-KW"/>
</dbReference>
<keyword evidence="3" id="KW-0269">Exonuclease</keyword>
<keyword evidence="1" id="KW-0378">Hydrolase</keyword>
<dbReference type="PANTHER" id="PTHR30337">
    <property type="entry name" value="COMPONENT OF ATP-DEPENDENT DSDNA EXONUCLEASE"/>
    <property type="match status" value="1"/>
</dbReference>
<dbReference type="PANTHER" id="PTHR30337:SF7">
    <property type="entry name" value="PHOSPHOESTERASE"/>
    <property type="match status" value="1"/>
</dbReference>
<dbReference type="Pfam" id="PF00149">
    <property type="entry name" value="Metallophos"/>
    <property type="match status" value="1"/>
</dbReference>
<evidence type="ECO:0000256" key="1">
    <source>
        <dbReference type="ARBA" id="ARBA00022801"/>
    </source>
</evidence>
<dbReference type="PIRSF" id="PIRSF033091">
    <property type="entry name" value="Pesterase_YhaO"/>
    <property type="match status" value="1"/>
</dbReference>
<evidence type="ECO:0000259" key="2">
    <source>
        <dbReference type="Pfam" id="PF00149"/>
    </source>
</evidence>
<gene>
    <name evidence="3" type="ORF">DID87_01120</name>
</gene>
<proteinExistence type="predicted"/>
<organism evidence="3 4">
    <name type="scientific">Fructilactobacillus sanfranciscensis</name>
    <name type="common">Lactobacillus sanfranciscensis</name>
    <dbReference type="NCBI Taxonomy" id="1625"/>
    <lineage>
        <taxon>Bacteria</taxon>
        <taxon>Bacillati</taxon>
        <taxon>Bacillota</taxon>
        <taxon>Bacilli</taxon>
        <taxon>Lactobacillales</taxon>
        <taxon>Lactobacillaceae</taxon>
        <taxon>Fructilactobacillus</taxon>
    </lineage>
</organism>
<comment type="caution">
    <text evidence="3">The sequence shown here is derived from an EMBL/GenBank/DDBJ whole genome shotgun (WGS) entry which is preliminary data.</text>
</comment>
<dbReference type="SUPFAM" id="SSF56300">
    <property type="entry name" value="Metallo-dependent phosphatases"/>
    <property type="match status" value="1"/>
</dbReference>
<dbReference type="Proteomes" id="UP000313312">
    <property type="component" value="Unassembled WGS sequence"/>
</dbReference>
<evidence type="ECO:0000313" key="3">
    <source>
        <dbReference type="EMBL" id="TNK90974.1"/>
    </source>
</evidence>
<reference evidence="3 4" key="1">
    <citation type="submission" date="2018-05" db="EMBL/GenBank/DDBJ databases">
        <title>Lactobacillus sanfranciscensis Ah4 draft denome sequence.</title>
        <authorList>
            <person name="Zhang G."/>
        </authorList>
    </citation>
    <scope>NUCLEOTIDE SEQUENCE [LARGE SCALE GENOMIC DNA]</scope>
    <source>
        <strain evidence="3 4">Ah4</strain>
    </source>
</reference>
<keyword evidence="3" id="KW-0540">Nuclease</keyword>
<feature type="domain" description="Calcineurin-like phosphoesterase" evidence="2">
    <location>
        <begin position="18"/>
        <end position="217"/>
    </location>
</feature>
<evidence type="ECO:0000313" key="4">
    <source>
        <dbReference type="Proteomes" id="UP000313312"/>
    </source>
</evidence>
<dbReference type="Gene3D" id="3.60.21.10">
    <property type="match status" value="1"/>
</dbReference>
<dbReference type="InterPro" id="IPR004843">
    <property type="entry name" value="Calcineurin-like_PHP"/>
</dbReference>
<dbReference type="InterPro" id="IPR029052">
    <property type="entry name" value="Metallo-depent_PP-like"/>
</dbReference>
<name>A0A5C4TK41_FRUSA</name>